<dbReference type="PIRSF" id="PIRSF006704">
    <property type="entry name" value="TF_IIS"/>
    <property type="match status" value="1"/>
</dbReference>
<keyword evidence="2 5" id="KW-0863">Zinc-finger</keyword>
<evidence type="ECO:0000259" key="9">
    <source>
        <dbReference type="PROSITE" id="PS51319"/>
    </source>
</evidence>
<sequence>MVADVIVLKQRIDNLSSTLSKGSFTDSLKNDFDSCLEALESLKVDREVLQTTRIGTSLTKLSKSLENHCKDSSSKVADIIERWKSQLRSVNATNSTKRQKTIDSTDFNSNKEKTVVADFNLPSFSDSLNKNFNSATQSLANTKGERDAKTKLDAVNLYDSNSTDLSDPPGLASSPNLAGGSDQNLGLSQHSTDSLGSYSGLKRDESASNSSLGTGVAGYAAREESKEDDLDLPAYSGPLRSDVVRDKALRYLFRCFLLGQDFGPELNKLNSLVYEIETGLYDHYVVNKNAQKEYNLQLKCISFNFKDIKNTFFNYKVYSGSIPVSELVTMSSLQMASDEKKMQRSVILEQSLEACQSDWAIKNIFLNQKSKGQFKCGKCNSRQTTYYQLQTRSSDEPMTTFVMCLNCKNRWRF</sequence>
<protein>
    <submittedName>
        <fullName evidence="11">Transcription elongation factor</fullName>
    </submittedName>
</protein>
<evidence type="ECO:0000313" key="11">
    <source>
        <dbReference type="EMBL" id="UKK00403.2"/>
    </source>
</evidence>
<evidence type="ECO:0000256" key="6">
    <source>
        <dbReference type="PROSITE-ProRule" id="PRU00649"/>
    </source>
</evidence>
<dbReference type="InterPro" id="IPR001222">
    <property type="entry name" value="Znf_TFIIS"/>
</dbReference>
<dbReference type="GO" id="GO:0003746">
    <property type="term" value="F:translation elongation factor activity"/>
    <property type="evidence" value="ECO:0007669"/>
    <property type="project" value="UniProtKB-KW"/>
</dbReference>
<dbReference type="InterPro" id="IPR003618">
    <property type="entry name" value="TFIIS_cen_dom"/>
</dbReference>
<dbReference type="Gene3D" id="1.10.472.30">
    <property type="entry name" value="Transcription elongation factor S-II, central domain"/>
    <property type="match status" value="1"/>
</dbReference>
<dbReference type="GO" id="GO:0008270">
    <property type="term" value="F:zinc ion binding"/>
    <property type="evidence" value="ECO:0007669"/>
    <property type="project" value="UniProtKB-KW"/>
</dbReference>
<dbReference type="SUPFAM" id="SSF47676">
    <property type="entry name" value="Conserved domain common to transcription factors TFIIS, elongin A, CRSP70"/>
    <property type="match status" value="1"/>
</dbReference>
<evidence type="ECO:0000256" key="2">
    <source>
        <dbReference type="ARBA" id="ARBA00022771"/>
    </source>
</evidence>
<evidence type="ECO:0000256" key="1">
    <source>
        <dbReference type="ARBA" id="ARBA00022723"/>
    </source>
</evidence>
<keyword evidence="11" id="KW-0648">Protein biosynthesis</keyword>
<feature type="domain" description="TFIIS central" evidence="10">
    <location>
        <begin position="244"/>
        <end position="363"/>
    </location>
</feature>
<dbReference type="PROSITE" id="PS51319">
    <property type="entry name" value="TFIIS_N"/>
    <property type="match status" value="1"/>
</dbReference>
<dbReference type="CDD" id="cd13749">
    <property type="entry name" value="Zn-ribbon_TFIIS"/>
    <property type="match status" value="1"/>
</dbReference>
<feature type="domain" description="TFIIS N-terminal" evidence="9">
    <location>
        <begin position="10"/>
        <end position="90"/>
    </location>
</feature>
<dbReference type="PROSITE" id="PS00466">
    <property type="entry name" value="ZF_TFIIS_1"/>
    <property type="match status" value="1"/>
</dbReference>
<dbReference type="Pfam" id="PF01096">
    <property type="entry name" value="Zn_ribbon_TFIIS"/>
    <property type="match status" value="1"/>
</dbReference>
<proteinExistence type="predicted"/>
<dbReference type="InterPro" id="IPR036575">
    <property type="entry name" value="TFIIS_cen_dom_sf"/>
</dbReference>
<name>A0A976MC59_THEOR</name>
<evidence type="ECO:0000256" key="4">
    <source>
        <dbReference type="ARBA" id="ARBA00023242"/>
    </source>
</evidence>
<dbReference type="GO" id="GO:0003676">
    <property type="term" value="F:nucleic acid binding"/>
    <property type="evidence" value="ECO:0007669"/>
    <property type="project" value="InterPro"/>
</dbReference>
<dbReference type="PANTHER" id="PTHR11477:SF0">
    <property type="entry name" value="IP08861P-RELATED"/>
    <property type="match status" value="1"/>
</dbReference>
<dbReference type="Proteomes" id="UP000244811">
    <property type="component" value="Chromosome 1"/>
</dbReference>
<dbReference type="Pfam" id="PF08711">
    <property type="entry name" value="Med26"/>
    <property type="match status" value="1"/>
</dbReference>
<dbReference type="PROSITE" id="PS51133">
    <property type="entry name" value="ZF_TFIIS_2"/>
    <property type="match status" value="1"/>
</dbReference>
<accession>A0A976MC59</accession>
<dbReference type="EMBL" id="CP056069">
    <property type="protein sequence ID" value="UKK00403.2"/>
    <property type="molecule type" value="Genomic_DNA"/>
</dbReference>
<keyword evidence="4 6" id="KW-0539">Nucleus</keyword>
<keyword evidence="11" id="KW-0251">Elongation factor</keyword>
<dbReference type="PROSITE" id="PS51321">
    <property type="entry name" value="TFIIS_CENTRAL"/>
    <property type="match status" value="1"/>
</dbReference>
<evidence type="ECO:0000259" key="10">
    <source>
        <dbReference type="PROSITE" id="PS51321"/>
    </source>
</evidence>
<evidence type="ECO:0000313" key="12">
    <source>
        <dbReference type="Proteomes" id="UP000244811"/>
    </source>
</evidence>
<comment type="subcellular location">
    <subcellularLocation>
        <location evidence="6">Nucleus</location>
    </subcellularLocation>
</comment>
<evidence type="ECO:0000256" key="7">
    <source>
        <dbReference type="SAM" id="MobiDB-lite"/>
    </source>
</evidence>
<evidence type="ECO:0000256" key="3">
    <source>
        <dbReference type="ARBA" id="ARBA00022833"/>
    </source>
</evidence>
<dbReference type="SUPFAM" id="SSF46942">
    <property type="entry name" value="Elongation factor TFIIS domain 2"/>
    <property type="match status" value="1"/>
</dbReference>
<feature type="region of interest" description="Disordered" evidence="7">
    <location>
        <begin position="159"/>
        <end position="213"/>
    </location>
</feature>
<dbReference type="Pfam" id="PF07500">
    <property type="entry name" value="TFIIS_M"/>
    <property type="match status" value="1"/>
</dbReference>
<dbReference type="SMART" id="SM00440">
    <property type="entry name" value="ZnF_C2C2"/>
    <property type="match status" value="1"/>
</dbReference>
<evidence type="ECO:0000256" key="5">
    <source>
        <dbReference type="PROSITE-ProRule" id="PRU00472"/>
    </source>
</evidence>
<dbReference type="GO" id="GO:0006351">
    <property type="term" value="P:DNA-templated transcription"/>
    <property type="evidence" value="ECO:0007669"/>
    <property type="project" value="InterPro"/>
</dbReference>
<dbReference type="AlphaFoldDB" id="A0A976MC59"/>
<keyword evidence="3" id="KW-0862">Zinc</keyword>
<keyword evidence="1" id="KW-0479">Metal-binding</keyword>
<dbReference type="InterPro" id="IPR017923">
    <property type="entry name" value="TFIIS_N"/>
</dbReference>
<gene>
    <name evidence="11" type="ORF">MACK_000475</name>
</gene>
<dbReference type="SUPFAM" id="SSF57783">
    <property type="entry name" value="Zinc beta-ribbon"/>
    <property type="match status" value="1"/>
</dbReference>
<dbReference type="InterPro" id="IPR035441">
    <property type="entry name" value="TFIIS/LEDGF_dom_sf"/>
</dbReference>
<dbReference type="Gene3D" id="2.20.25.10">
    <property type="match status" value="1"/>
</dbReference>
<feature type="domain" description="TFIIS-type" evidence="8">
    <location>
        <begin position="372"/>
        <end position="412"/>
    </location>
</feature>
<dbReference type="GO" id="GO:0005634">
    <property type="term" value="C:nucleus"/>
    <property type="evidence" value="ECO:0007669"/>
    <property type="project" value="UniProtKB-SubCell"/>
</dbReference>
<reference evidence="11" key="1">
    <citation type="submission" date="2022-07" db="EMBL/GenBank/DDBJ databases">
        <title>Evaluation of T. orientalis genome assembly methods using nanopore sequencing and analysis of variation between genomes.</title>
        <authorList>
            <person name="Yam J."/>
            <person name="Micallef M.L."/>
            <person name="Liu M."/>
            <person name="Djordjevic S.P."/>
            <person name="Bogema D.R."/>
            <person name="Jenkins C."/>
        </authorList>
    </citation>
    <scope>NUCLEOTIDE SEQUENCE</scope>
    <source>
        <strain evidence="11">Goon Nure</strain>
    </source>
</reference>
<feature type="compositionally biased region" description="Polar residues" evidence="7">
    <location>
        <begin position="173"/>
        <end position="197"/>
    </location>
</feature>
<dbReference type="PANTHER" id="PTHR11477">
    <property type="entry name" value="TRANSCRIPTION FACTOR S-II ZINC FINGER DOMAIN-CONTAINING PROTEIN"/>
    <property type="match status" value="1"/>
</dbReference>
<dbReference type="Gene3D" id="1.20.930.10">
    <property type="entry name" value="Conserved domain common to transcription factors TFIIS, elongin A, CRSP70"/>
    <property type="match status" value="1"/>
</dbReference>
<dbReference type="SMART" id="SM00510">
    <property type="entry name" value="TFS2M"/>
    <property type="match status" value="1"/>
</dbReference>
<dbReference type="InterPro" id="IPR035100">
    <property type="entry name" value="TF_IIS-typ"/>
</dbReference>
<evidence type="ECO:0000259" key="8">
    <source>
        <dbReference type="PROSITE" id="PS51133"/>
    </source>
</evidence>
<organism evidence="11 12">
    <name type="scientific">Theileria orientalis</name>
    <dbReference type="NCBI Taxonomy" id="68886"/>
    <lineage>
        <taxon>Eukaryota</taxon>
        <taxon>Sar</taxon>
        <taxon>Alveolata</taxon>
        <taxon>Apicomplexa</taxon>
        <taxon>Aconoidasida</taxon>
        <taxon>Piroplasmida</taxon>
        <taxon>Theileriidae</taxon>
        <taxon>Theileria</taxon>
    </lineage>
</organism>